<organism evidence="1 2">
    <name type="scientific">Saguinus oedipus</name>
    <name type="common">Cotton-top tamarin</name>
    <name type="synonym">Oedipomidas oedipus</name>
    <dbReference type="NCBI Taxonomy" id="9490"/>
    <lineage>
        <taxon>Eukaryota</taxon>
        <taxon>Metazoa</taxon>
        <taxon>Chordata</taxon>
        <taxon>Craniata</taxon>
        <taxon>Vertebrata</taxon>
        <taxon>Euteleostomi</taxon>
        <taxon>Mammalia</taxon>
        <taxon>Eutheria</taxon>
        <taxon>Euarchontoglires</taxon>
        <taxon>Primates</taxon>
        <taxon>Haplorrhini</taxon>
        <taxon>Platyrrhini</taxon>
        <taxon>Cebidae</taxon>
        <taxon>Callitrichinae</taxon>
        <taxon>Saguinus</taxon>
    </lineage>
</organism>
<dbReference type="EMBL" id="JASSZA010000008">
    <property type="protein sequence ID" value="KAK2104509.1"/>
    <property type="molecule type" value="Genomic_DNA"/>
</dbReference>
<keyword evidence="2" id="KW-1185">Reference proteome</keyword>
<protein>
    <submittedName>
        <fullName evidence="1">Uncharacterized protein</fullName>
    </submittedName>
</protein>
<name>A0ABQ9V561_SAGOE</name>
<gene>
    <name evidence="1" type="ORF">P7K49_018365</name>
</gene>
<comment type="caution">
    <text evidence="1">The sequence shown here is derived from an EMBL/GenBank/DDBJ whole genome shotgun (WGS) entry which is preliminary data.</text>
</comment>
<reference evidence="1 2" key="1">
    <citation type="submission" date="2023-05" db="EMBL/GenBank/DDBJ databases">
        <title>B98-5 Cell Line De Novo Hybrid Assembly: An Optical Mapping Approach.</title>
        <authorList>
            <person name="Kananen K."/>
            <person name="Auerbach J.A."/>
            <person name="Kautto E."/>
            <person name="Blachly J.S."/>
        </authorList>
    </citation>
    <scope>NUCLEOTIDE SEQUENCE [LARGE SCALE GENOMIC DNA]</scope>
    <source>
        <strain evidence="1">B95-8</strain>
        <tissue evidence="1">Cell line</tissue>
    </source>
</reference>
<dbReference type="Proteomes" id="UP001266305">
    <property type="component" value="Unassembled WGS sequence"/>
</dbReference>
<sequence length="183" mass="19512">MAELPAPSIPPAQPLHCSPAPERLAIHKQGERAVLAFLVESQAVGAESELPGKGEGGLGLNGTHLSPKGCADAVTVTLLRELPDYSAAVGSQLVGQSGLWNPPTFSPPSLRAKVHGTQVQREKPPAILPHCLRGPFPYVASTVRQGLQGLEAGARKLCPVKERPQASFWWDRHLPTEPSSFWA</sequence>
<proteinExistence type="predicted"/>
<accession>A0ABQ9V561</accession>
<evidence type="ECO:0000313" key="1">
    <source>
        <dbReference type="EMBL" id="KAK2104509.1"/>
    </source>
</evidence>
<evidence type="ECO:0000313" key="2">
    <source>
        <dbReference type="Proteomes" id="UP001266305"/>
    </source>
</evidence>